<dbReference type="GO" id="GO:0005737">
    <property type="term" value="C:cytoplasm"/>
    <property type="evidence" value="ECO:0007669"/>
    <property type="project" value="UniProtKB-SubCell"/>
</dbReference>
<dbReference type="PANTHER" id="PTHR42930:SF3">
    <property type="entry name" value="PHOSPHATE-SPECIFIC TRANSPORT SYSTEM ACCESSORY PROTEIN PHOU"/>
    <property type="match status" value="1"/>
</dbReference>
<dbReference type="GO" id="GO:0030643">
    <property type="term" value="P:intracellular phosphate ion homeostasis"/>
    <property type="evidence" value="ECO:0007669"/>
    <property type="project" value="InterPro"/>
</dbReference>
<proteinExistence type="inferred from homology"/>
<evidence type="ECO:0000313" key="9">
    <source>
        <dbReference type="EMBL" id="KMQ96005.1"/>
    </source>
</evidence>
<comment type="similarity">
    <text evidence="2">Belongs to the PhoU family.</text>
</comment>
<dbReference type="STRING" id="67767.A0A0J7NUC2"/>
<dbReference type="Gene3D" id="1.20.58.220">
    <property type="entry name" value="Phosphate transport system protein phou homolog 2, domain 2"/>
    <property type="match status" value="1"/>
</dbReference>
<comment type="subcellular location">
    <subcellularLocation>
        <location evidence="1">Cytoplasm</location>
    </subcellularLocation>
</comment>
<dbReference type="Pfam" id="PF01895">
    <property type="entry name" value="PhoU"/>
    <property type="match status" value="2"/>
</dbReference>
<dbReference type="PaxDb" id="67767-A0A0J7NUC2"/>
<evidence type="ECO:0000256" key="3">
    <source>
        <dbReference type="ARBA" id="ARBA00011738"/>
    </source>
</evidence>
<keyword evidence="4" id="KW-0813">Transport</keyword>
<dbReference type="SUPFAM" id="SSF109755">
    <property type="entry name" value="PhoU-like"/>
    <property type="match status" value="1"/>
</dbReference>
<evidence type="ECO:0000256" key="4">
    <source>
        <dbReference type="ARBA" id="ARBA00022448"/>
    </source>
</evidence>
<dbReference type="Proteomes" id="UP000036403">
    <property type="component" value="Unassembled WGS sequence"/>
</dbReference>
<dbReference type="FunFam" id="1.20.58.220:FF:000004">
    <property type="entry name" value="Phosphate-specific transport system accessory protein PhoU"/>
    <property type="match status" value="1"/>
</dbReference>
<dbReference type="InterPro" id="IPR028366">
    <property type="entry name" value="PhoU"/>
</dbReference>
<reference evidence="9 10" key="1">
    <citation type="submission" date="2015-04" db="EMBL/GenBank/DDBJ databases">
        <title>Lasius niger genome sequencing.</title>
        <authorList>
            <person name="Konorov E.A."/>
            <person name="Nikitin M.A."/>
            <person name="Kirill M.V."/>
            <person name="Chang P."/>
        </authorList>
    </citation>
    <scope>NUCLEOTIDE SEQUENCE [LARGE SCALE GENOMIC DNA]</scope>
    <source>
        <tissue evidence="9">Whole</tissue>
    </source>
</reference>
<feature type="region of interest" description="Disordered" evidence="7">
    <location>
        <begin position="226"/>
        <end position="260"/>
    </location>
</feature>
<keyword evidence="5" id="KW-0963">Cytoplasm</keyword>
<dbReference type="OrthoDB" id="8300453at2759"/>
<name>A0A0J7NUC2_LASNI</name>
<dbReference type="EMBL" id="LBMM01001612">
    <property type="protein sequence ID" value="KMQ96005.1"/>
    <property type="molecule type" value="Genomic_DNA"/>
</dbReference>
<feature type="compositionally biased region" description="Acidic residues" evidence="7">
    <location>
        <begin position="246"/>
        <end position="260"/>
    </location>
</feature>
<feature type="domain" description="PhoU" evidence="8">
    <location>
        <begin position="30"/>
        <end position="115"/>
    </location>
</feature>
<dbReference type="NCBIfam" id="TIGR02135">
    <property type="entry name" value="phoU_full"/>
    <property type="match status" value="1"/>
</dbReference>
<evidence type="ECO:0000256" key="1">
    <source>
        <dbReference type="ARBA" id="ARBA00004496"/>
    </source>
</evidence>
<evidence type="ECO:0000256" key="5">
    <source>
        <dbReference type="ARBA" id="ARBA00022490"/>
    </source>
</evidence>
<sequence>MEEKAMNAGRAHIVKSYQQELDYLRALMADMGRQVEQQFDLAMRAILDGDNEAADEATAMDRDVDEMEREVESLAIRLLALRSPFGADLRETIAALKITDGLERMGDYAASIARRSRSVGEARGKISLSGLRSMGSLVQENLQRMIHAMKTQDPNEALALWHADDAVDESYTTFFRELVTYMIEEPRNIRPCTELLFIAKNLERIGDHSGNIAERIFYAATGTSLLQQKQRRPKSGWNSKKKVSEDVEAEVSEDEKPNED</sequence>
<evidence type="ECO:0000256" key="6">
    <source>
        <dbReference type="ARBA" id="ARBA00022592"/>
    </source>
</evidence>
<evidence type="ECO:0000256" key="7">
    <source>
        <dbReference type="SAM" id="MobiDB-lite"/>
    </source>
</evidence>
<evidence type="ECO:0000313" key="10">
    <source>
        <dbReference type="Proteomes" id="UP000036403"/>
    </source>
</evidence>
<comment type="subunit">
    <text evidence="3">Homodimer.</text>
</comment>
<dbReference type="GO" id="GO:0006817">
    <property type="term" value="P:phosphate ion transport"/>
    <property type="evidence" value="ECO:0007669"/>
    <property type="project" value="UniProtKB-KW"/>
</dbReference>
<evidence type="ECO:0000259" key="8">
    <source>
        <dbReference type="Pfam" id="PF01895"/>
    </source>
</evidence>
<comment type="caution">
    <text evidence="9">The sequence shown here is derived from an EMBL/GenBank/DDBJ whole genome shotgun (WGS) entry which is preliminary data.</text>
</comment>
<dbReference type="InterPro" id="IPR026022">
    <property type="entry name" value="PhoU_dom"/>
</dbReference>
<feature type="domain" description="PhoU" evidence="8">
    <location>
        <begin position="131"/>
        <end position="216"/>
    </location>
</feature>
<dbReference type="AlphaFoldDB" id="A0A0J7NUC2"/>
<dbReference type="PIRSF" id="PIRSF003107">
    <property type="entry name" value="PhoU"/>
    <property type="match status" value="1"/>
</dbReference>
<keyword evidence="10" id="KW-1185">Reference proteome</keyword>
<protein>
    <submittedName>
        <fullName evidence="9">Phosphate transporter</fullName>
    </submittedName>
</protein>
<dbReference type="GO" id="GO:0045936">
    <property type="term" value="P:negative regulation of phosphate metabolic process"/>
    <property type="evidence" value="ECO:0007669"/>
    <property type="project" value="InterPro"/>
</dbReference>
<dbReference type="InterPro" id="IPR038078">
    <property type="entry name" value="PhoU-like_sf"/>
</dbReference>
<dbReference type="PANTHER" id="PTHR42930">
    <property type="entry name" value="PHOSPHATE-SPECIFIC TRANSPORT SYSTEM ACCESSORY PROTEIN PHOU"/>
    <property type="match status" value="1"/>
</dbReference>
<evidence type="ECO:0000256" key="2">
    <source>
        <dbReference type="ARBA" id="ARBA00008107"/>
    </source>
</evidence>
<organism evidence="9 10">
    <name type="scientific">Lasius niger</name>
    <name type="common">Black garden ant</name>
    <dbReference type="NCBI Taxonomy" id="67767"/>
    <lineage>
        <taxon>Eukaryota</taxon>
        <taxon>Metazoa</taxon>
        <taxon>Ecdysozoa</taxon>
        <taxon>Arthropoda</taxon>
        <taxon>Hexapoda</taxon>
        <taxon>Insecta</taxon>
        <taxon>Pterygota</taxon>
        <taxon>Neoptera</taxon>
        <taxon>Endopterygota</taxon>
        <taxon>Hymenoptera</taxon>
        <taxon>Apocrita</taxon>
        <taxon>Aculeata</taxon>
        <taxon>Formicoidea</taxon>
        <taxon>Formicidae</taxon>
        <taxon>Formicinae</taxon>
        <taxon>Lasius</taxon>
        <taxon>Lasius</taxon>
    </lineage>
</organism>
<accession>A0A0J7NUC2</accession>
<gene>
    <name evidence="9" type="ORF">RF55_3737</name>
</gene>
<keyword evidence="6" id="KW-0592">Phosphate transport</keyword>